<proteinExistence type="inferred from homology"/>
<feature type="binding site" evidence="10">
    <location>
        <position position="240"/>
    </location>
    <ligand>
        <name>Mg(2+)</name>
        <dbReference type="ChEBI" id="CHEBI:18420"/>
        <label>1</label>
    </ligand>
</feature>
<feature type="binding site" evidence="10">
    <location>
        <position position="239"/>
    </location>
    <ligand>
        <name>Mg(2+)</name>
        <dbReference type="ChEBI" id="CHEBI:18420"/>
        <label>1</label>
    </ligand>
</feature>
<feature type="binding site" evidence="10">
    <location>
        <position position="149"/>
    </location>
    <ligand>
        <name>Mg(2+)</name>
        <dbReference type="ChEBI" id="CHEBI:18420"/>
        <label>1</label>
    </ligand>
</feature>
<dbReference type="CDD" id="cd09076">
    <property type="entry name" value="L1-EN"/>
    <property type="match status" value="1"/>
</dbReference>
<keyword evidence="5" id="KW-0227">DNA damage</keyword>
<evidence type="ECO:0000256" key="3">
    <source>
        <dbReference type="ARBA" id="ARBA00012115"/>
    </source>
</evidence>
<feature type="domain" description="Endonuclease/exonuclease/phosphatase" evidence="13">
    <location>
        <begin position="12"/>
        <end position="240"/>
    </location>
</feature>
<keyword evidence="8" id="KW-0234">DNA repair</keyword>
<keyword evidence="4 10" id="KW-0479">Metal-binding</keyword>
<dbReference type="PANTHER" id="PTHR22748">
    <property type="entry name" value="AP ENDONUCLEASE"/>
    <property type="match status" value="1"/>
</dbReference>
<evidence type="ECO:0000256" key="8">
    <source>
        <dbReference type="ARBA" id="ARBA00023204"/>
    </source>
</evidence>
<dbReference type="GO" id="GO:0008081">
    <property type="term" value="F:phosphoric diester hydrolase activity"/>
    <property type="evidence" value="ECO:0007669"/>
    <property type="project" value="TreeGrafter"/>
</dbReference>
<evidence type="ECO:0000313" key="14">
    <source>
        <dbReference type="EMBL" id="KAF7708203.1"/>
    </source>
</evidence>
<feature type="binding site" evidence="10">
    <location>
        <position position="15"/>
    </location>
    <ligand>
        <name>Mg(2+)</name>
        <dbReference type="ChEBI" id="CHEBI:18420"/>
        <label>1</label>
    </ligand>
</feature>
<evidence type="ECO:0000256" key="12">
    <source>
        <dbReference type="SAM" id="Coils"/>
    </source>
</evidence>
<organism evidence="14 15">
    <name type="scientific">Silurus meridionalis</name>
    <name type="common">Southern catfish</name>
    <name type="synonym">Silurus soldatovi meridionalis</name>
    <dbReference type="NCBI Taxonomy" id="175797"/>
    <lineage>
        <taxon>Eukaryota</taxon>
        <taxon>Metazoa</taxon>
        <taxon>Chordata</taxon>
        <taxon>Craniata</taxon>
        <taxon>Vertebrata</taxon>
        <taxon>Euteleostomi</taxon>
        <taxon>Actinopterygii</taxon>
        <taxon>Neopterygii</taxon>
        <taxon>Teleostei</taxon>
        <taxon>Ostariophysi</taxon>
        <taxon>Siluriformes</taxon>
        <taxon>Siluridae</taxon>
        <taxon>Silurus</taxon>
    </lineage>
</organism>
<dbReference type="Proteomes" id="UP000606274">
    <property type="component" value="Unassembled WGS sequence"/>
</dbReference>
<dbReference type="InterPro" id="IPR005135">
    <property type="entry name" value="Endo/exonuclease/phosphatase"/>
</dbReference>
<keyword evidence="6" id="KW-0378">Hydrolase</keyword>
<dbReference type="InterPro" id="IPR036691">
    <property type="entry name" value="Endo/exonu/phosph_ase_sf"/>
</dbReference>
<evidence type="ECO:0000256" key="4">
    <source>
        <dbReference type="ARBA" id="ARBA00022723"/>
    </source>
</evidence>
<dbReference type="EC" id="3.1.11.2" evidence="3"/>
<dbReference type="GO" id="GO:0005634">
    <property type="term" value="C:nucleus"/>
    <property type="evidence" value="ECO:0007669"/>
    <property type="project" value="TreeGrafter"/>
</dbReference>
<dbReference type="GO" id="GO:0046872">
    <property type="term" value="F:metal ion binding"/>
    <property type="evidence" value="ECO:0007669"/>
    <property type="project" value="UniProtKB-KW"/>
</dbReference>
<dbReference type="Gene3D" id="3.60.10.10">
    <property type="entry name" value="Endonuclease/exonuclease/phosphatase"/>
    <property type="match status" value="1"/>
</dbReference>
<evidence type="ECO:0000256" key="7">
    <source>
        <dbReference type="ARBA" id="ARBA00022842"/>
    </source>
</evidence>
<dbReference type="EMBL" id="JABFDY010000004">
    <property type="protein sequence ID" value="KAF7708203.1"/>
    <property type="molecule type" value="Genomic_DNA"/>
</dbReference>
<feature type="active site" description="Proton acceptor" evidence="9">
    <location>
        <position position="240"/>
    </location>
</feature>
<comment type="catalytic activity">
    <reaction evidence="1">
        <text>Exonucleolytic cleavage in the 3'- to 5'-direction to yield nucleoside 5'-phosphates.</text>
        <dbReference type="EC" id="3.1.11.2"/>
    </reaction>
</comment>
<comment type="cofactor">
    <cofactor evidence="10">
        <name>Mg(2+)</name>
        <dbReference type="ChEBI" id="CHEBI:18420"/>
    </cofactor>
    <cofactor evidence="10">
        <name>Mn(2+)</name>
        <dbReference type="ChEBI" id="CHEBI:29035"/>
    </cofactor>
    <text evidence="10">Probably binds two magnesium or manganese ions per subunit.</text>
</comment>
<keyword evidence="12" id="KW-0175">Coiled coil</keyword>
<feature type="active site" description="Proton donor/acceptor" evidence="9">
    <location>
        <position position="149"/>
    </location>
</feature>
<evidence type="ECO:0000256" key="5">
    <source>
        <dbReference type="ARBA" id="ARBA00022763"/>
    </source>
</evidence>
<comment type="similarity">
    <text evidence="2">Belongs to the DNA repair enzymes AP/ExoA family.</text>
</comment>
<dbReference type="SUPFAM" id="SSF56219">
    <property type="entry name" value="DNase I-like"/>
    <property type="match status" value="1"/>
</dbReference>
<comment type="caution">
    <text evidence="14">The sequence shown here is derived from an EMBL/GenBank/DDBJ whole genome shotgun (WGS) entry which is preliminary data.</text>
</comment>
<feature type="site" description="Transition state stabilizer" evidence="11">
    <location>
        <position position="151"/>
    </location>
</feature>
<dbReference type="Pfam" id="PF03372">
    <property type="entry name" value="Exo_endo_phos"/>
    <property type="match status" value="1"/>
</dbReference>
<feature type="site" description="Interaction with DNA substrate" evidence="11">
    <location>
        <position position="240"/>
    </location>
</feature>
<dbReference type="GO" id="GO:0003906">
    <property type="term" value="F:DNA-(apurinic or apyrimidinic site) endonuclease activity"/>
    <property type="evidence" value="ECO:0007669"/>
    <property type="project" value="TreeGrafter"/>
</dbReference>
<evidence type="ECO:0000313" key="15">
    <source>
        <dbReference type="Proteomes" id="UP000606274"/>
    </source>
</evidence>
<evidence type="ECO:0000259" key="13">
    <source>
        <dbReference type="Pfam" id="PF03372"/>
    </source>
</evidence>
<evidence type="ECO:0000256" key="11">
    <source>
        <dbReference type="PIRSR" id="PIRSR604808-3"/>
    </source>
</evidence>
<feature type="coiled-coil region" evidence="12">
    <location>
        <begin position="22"/>
        <end position="49"/>
    </location>
</feature>
<dbReference type="PANTHER" id="PTHR22748:SF26">
    <property type="entry name" value="ENDONUCLEASE_EXONUCLEASE_PHOSPHATASE DOMAIN-CONTAINING PROTEIN"/>
    <property type="match status" value="1"/>
</dbReference>
<feature type="active site" evidence="9">
    <location>
        <position position="120"/>
    </location>
</feature>
<feature type="binding site" evidence="10">
    <location>
        <position position="48"/>
    </location>
    <ligand>
        <name>Mg(2+)</name>
        <dbReference type="ChEBI" id="CHEBI:18420"/>
        <label>1</label>
    </ligand>
</feature>
<dbReference type="InterPro" id="IPR004808">
    <property type="entry name" value="AP_endonuc_1"/>
</dbReference>
<feature type="binding site" evidence="10">
    <location>
        <position position="151"/>
    </location>
    <ligand>
        <name>Mg(2+)</name>
        <dbReference type="ChEBI" id="CHEBI:18420"/>
        <label>1</label>
    </ligand>
</feature>
<evidence type="ECO:0000256" key="9">
    <source>
        <dbReference type="PIRSR" id="PIRSR604808-1"/>
    </source>
</evidence>
<name>A0A8T0BPD6_SILME</name>
<gene>
    <name evidence="14" type="ORF">HF521_017260</name>
</gene>
<protein>
    <recommendedName>
        <fullName evidence="3">exodeoxyribonuclease III</fullName>
        <ecNumber evidence="3">3.1.11.2</ecNumber>
    </recommendedName>
</protein>
<keyword evidence="15" id="KW-1185">Reference proteome</keyword>
<sequence length="501" mass="57891">MTSGPESRIRFVSWNTNGIKDTTQSEEKISKLLDSLNNLQADVAFIQETHIGPDCYKILEDVPGWNVYFTVYSSRSKGVAILIKNTVPFEYICHDEDCNGSYIVLFCRLFGELHTLVNIYYHKADEFFLARLKDYLVETAEGVLVVGGDFNTVLHPSFDRKPLNFQARHSRNRASLEYFTVSLNLRDTWSYLRPTDEDYTRRQNDSLSRIDMFFLPEHRMERVRKITVHNIAELQGFSDHHPLVLELTVRQNANEILPKVASGVRLWCKPSTPDRRPGKISGAEILSVIKSLTELEDLPLDGKDVKYYKNNSCELSESLKIEYNSVMQNKEKLEQPNPSGYRHIFNLQYSILSQILARRLSALISMKGTVAINHDKFFYVKFQTGPQKIKWHFLLNSIRKLHPKLSDSVLLPELRFLDYLLPKDQIFCEFRLLEPGYPLTNAIFCLALNELEELVLENNFRGTVCYQRQVLRIHTPNITSDSRDAFVSHVNKISGLKITIT</sequence>
<reference evidence="14" key="1">
    <citation type="submission" date="2020-08" db="EMBL/GenBank/DDBJ databases">
        <title>Chromosome-level assembly of Southern catfish (Silurus meridionalis) provides insights into visual adaptation to the nocturnal and benthic lifestyles.</title>
        <authorList>
            <person name="Zhang Y."/>
            <person name="Wang D."/>
            <person name="Peng Z."/>
        </authorList>
    </citation>
    <scope>NUCLEOTIDE SEQUENCE</scope>
    <source>
        <strain evidence="14">SWU-2019-XX</strain>
        <tissue evidence="14">Muscle</tissue>
    </source>
</reference>
<feature type="site" description="Important for catalytic activity" evidence="11">
    <location>
        <position position="211"/>
    </location>
</feature>
<evidence type="ECO:0000256" key="1">
    <source>
        <dbReference type="ARBA" id="ARBA00000493"/>
    </source>
</evidence>
<accession>A0A8T0BPD6</accession>
<dbReference type="GO" id="GO:0008311">
    <property type="term" value="F:double-stranded DNA 3'-5' DNA exonuclease activity"/>
    <property type="evidence" value="ECO:0007669"/>
    <property type="project" value="UniProtKB-EC"/>
</dbReference>
<dbReference type="AlphaFoldDB" id="A0A8T0BPD6"/>
<keyword evidence="10" id="KW-0464">Manganese</keyword>
<keyword evidence="7 10" id="KW-0460">Magnesium</keyword>
<evidence type="ECO:0000256" key="2">
    <source>
        <dbReference type="ARBA" id="ARBA00007092"/>
    </source>
</evidence>
<evidence type="ECO:0000256" key="6">
    <source>
        <dbReference type="ARBA" id="ARBA00022801"/>
    </source>
</evidence>
<evidence type="ECO:0000256" key="10">
    <source>
        <dbReference type="PIRSR" id="PIRSR604808-2"/>
    </source>
</evidence>
<dbReference type="GO" id="GO:0006284">
    <property type="term" value="P:base-excision repair"/>
    <property type="evidence" value="ECO:0007669"/>
    <property type="project" value="TreeGrafter"/>
</dbReference>